<evidence type="ECO:0000259" key="10">
    <source>
        <dbReference type="PROSITE" id="PS50922"/>
    </source>
</evidence>
<evidence type="ECO:0000256" key="9">
    <source>
        <dbReference type="SAM" id="Phobius"/>
    </source>
</evidence>
<comment type="pathway">
    <text evidence="3">Sphingolipid metabolism.</text>
</comment>
<evidence type="ECO:0000256" key="2">
    <source>
        <dbReference type="ARBA" id="ARBA00004760"/>
    </source>
</evidence>
<dbReference type="GO" id="GO:0050291">
    <property type="term" value="F:sphingosine N-acyltransferase activity"/>
    <property type="evidence" value="ECO:0007669"/>
    <property type="project" value="InterPro"/>
</dbReference>
<protein>
    <recommendedName>
        <fullName evidence="10">TLC domain-containing protein</fullName>
    </recommendedName>
</protein>
<keyword evidence="12" id="KW-1185">Reference proteome</keyword>
<dbReference type="InterPro" id="IPR006634">
    <property type="entry name" value="TLC-dom"/>
</dbReference>
<feature type="compositionally biased region" description="Acidic residues" evidence="8">
    <location>
        <begin position="348"/>
        <end position="359"/>
    </location>
</feature>
<evidence type="ECO:0000256" key="8">
    <source>
        <dbReference type="SAM" id="MobiDB-lite"/>
    </source>
</evidence>
<evidence type="ECO:0000256" key="5">
    <source>
        <dbReference type="ARBA" id="ARBA00022989"/>
    </source>
</evidence>
<comment type="caution">
    <text evidence="11">The sequence shown here is derived from an EMBL/GenBank/DDBJ whole genome shotgun (WGS) entry which is preliminary data.</text>
</comment>
<evidence type="ECO:0000313" key="12">
    <source>
        <dbReference type="Proteomes" id="UP001186944"/>
    </source>
</evidence>
<feature type="compositionally biased region" description="Low complexity" evidence="8">
    <location>
        <begin position="377"/>
        <end position="386"/>
    </location>
</feature>
<reference evidence="11" key="1">
    <citation type="submission" date="2019-08" db="EMBL/GenBank/DDBJ databases">
        <title>The improved chromosome-level genome for the pearl oyster Pinctada fucata martensii using PacBio sequencing and Hi-C.</title>
        <authorList>
            <person name="Zheng Z."/>
        </authorList>
    </citation>
    <scope>NUCLEOTIDE SEQUENCE</scope>
    <source>
        <strain evidence="11">ZZ-2019</strain>
        <tissue evidence="11">Adductor muscle</tissue>
    </source>
</reference>
<dbReference type="AlphaFoldDB" id="A0AA88YMY5"/>
<dbReference type="InterPro" id="IPR016439">
    <property type="entry name" value="Lag1/Lac1-like"/>
</dbReference>
<name>A0AA88YMY5_PINIB</name>
<dbReference type="PANTHER" id="PTHR12560">
    <property type="entry name" value="LONGEVITY ASSURANCE FACTOR 1 LAG1"/>
    <property type="match status" value="1"/>
</dbReference>
<feature type="transmembrane region" description="Helical" evidence="9">
    <location>
        <begin position="143"/>
        <end position="163"/>
    </location>
</feature>
<dbReference type="PIRSF" id="PIRSF005225">
    <property type="entry name" value="LAG1_LAC1"/>
    <property type="match status" value="1"/>
</dbReference>
<comment type="subcellular location">
    <subcellularLocation>
        <location evidence="1">Membrane</location>
        <topology evidence="1">Multi-pass membrane protein</topology>
    </subcellularLocation>
</comment>
<dbReference type="PROSITE" id="PS50922">
    <property type="entry name" value="TLC"/>
    <property type="match status" value="1"/>
</dbReference>
<gene>
    <name evidence="11" type="ORF">FSP39_003331</name>
</gene>
<dbReference type="Proteomes" id="UP001186944">
    <property type="component" value="Unassembled WGS sequence"/>
</dbReference>
<dbReference type="Pfam" id="PF03798">
    <property type="entry name" value="TRAM_LAG1_CLN8"/>
    <property type="match status" value="1"/>
</dbReference>
<organism evidence="11 12">
    <name type="scientific">Pinctada imbricata</name>
    <name type="common">Atlantic pearl-oyster</name>
    <name type="synonym">Pinctada martensii</name>
    <dbReference type="NCBI Taxonomy" id="66713"/>
    <lineage>
        <taxon>Eukaryota</taxon>
        <taxon>Metazoa</taxon>
        <taxon>Spiralia</taxon>
        <taxon>Lophotrochozoa</taxon>
        <taxon>Mollusca</taxon>
        <taxon>Bivalvia</taxon>
        <taxon>Autobranchia</taxon>
        <taxon>Pteriomorphia</taxon>
        <taxon>Pterioida</taxon>
        <taxon>Pterioidea</taxon>
        <taxon>Pteriidae</taxon>
        <taxon>Pinctada</taxon>
    </lineage>
</organism>
<evidence type="ECO:0000256" key="4">
    <source>
        <dbReference type="ARBA" id="ARBA00022692"/>
    </source>
</evidence>
<feature type="transmembrane region" description="Helical" evidence="9">
    <location>
        <begin position="183"/>
        <end position="202"/>
    </location>
</feature>
<keyword evidence="5 9" id="KW-1133">Transmembrane helix</keyword>
<dbReference type="GO" id="GO:0046513">
    <property type="term" value="P:ceramide biosynthetic process"/>
    <property type="evidence" value="ECO:0007669"/>
    <property type="project" value="InterPro"/>
</dbReference>
<dbReference type="SMART" id="SM00724">
    <property type="entry name" value="TLC"/>
    <property type="match status" value="1"/>
</dbReference>
<feature type="transmembrane region" description="Helical" evidence="9">
    <location>
        <begin position="306"/>
        <end position="331"/>
    </location>
</feature>
<evidence type="ECO:0000313" key="11">
    <source>
        <dbReference type="EMBL" id="KAK3108214.1"/>
    </source>
</evidence>
<accession>A0AA88YMY5</accession>
<dbReference type="Gene3D" id="1.10.10.60">
    <property type="entry name" value="Homeodomain-like"/>
    <property type="match status" value="1"/>
</dbReference>
<feature type="transmembrane region" description="Helical" evidence="9">
    <location>
        <begin position="209"/>
        <end position="228"/>
    </location>
</feature>
<evidence type="ECO:0000256" key="3">
    <source>
        <dbReference type="ARBA" id="ARBA00004991"/>
    </source>
</evidence>
<evidence type="ECO:0000256" key="6">
    <source>
        <dbReference type="ARBA" id="ARBA00023136"/>
    </source>
</evidence>
<dbReference type="EMBL" id="VSWD01000001">
    <property type="protein sequence ID" value="KAK3108214.1"/>
    <property type="molecule type" value="Genomic_DNA"/>
</dbReference>
<sequence>MASRWIHETLWSEWFWLPDGTNWEDFKSDDPSVHLPNLHDMFLPSILVGLLLLIFRYFNERLVVIPIAKKLGVKVRTPYVLVPNHALEEAYSKNSREKNADIIKGLAKKTCMSAREVERWLRKRSQKDVPSAMQKFTECSWHFIFYSSMFVYGMVILWKKSWFWETKHCWINWPRQHVDRDVYWYYLLEMAFYWSLTFTVLIDHKRKDFTEMVVHHFVTLMLMFFSYGLNFIRVGTLVLVVHDASDFWMAAAKMAKYSKHQSTCEGCFVMFVITWIISRLIIYPFRVIYTSLIEIYYILPWFISHAFFNLLLLVLQVLHIIWSYMIFRILLQKFQHGALKKDVRSDSESQESDDVDENEDDKKDDTEKKNHMNDNSTRMTTRMTTRARSQQKGTM</sequence>
<feature type="region of interest" description="Disordered" evidence="8">
    <location>
        <begin position="344"/>
        <end position="395"/>
    </location>
</feature>
<feature type="compositionally biased region" description="Basic and acidic residues" evidence="8">
    <location>
        <begin position="360"/>
        <end position="372"/>
    </location>
</feature>
<keyword evidence="6 7" id="KW-0472">Membrane</keyword>
<dbReference type="PANTHER" id="PTHR12560:SF0">
    <property type="entry name" value="LD18904P"/>
    <property type="match status" value="1"/>
</dbReference>
<dbReference type="GO" id="GO:0016020">
    <property type="term" value="C:membrane"/>
    <property type="evidence" value="ECO:0007669"/>
    <property type="project" value="UniProtKB-SubCell"/>
</dbReference>
<evidence type="ECO:0000256" key="7">
    <source>
        <dbReference type="PROSITE-ProRule" id="PRU00205"/>
    </source>
</evidence>
<proteinExistence type="predicted"/>
<feature type="domain" description="TLC" evidence="10">
    <location>
        <begin position="134"/>
        <end position="335"/>
    </location>
</feature>
<evidence type="ECO:0000256" key="1">
    <source>
        <dbReference type="ARBA" id="ARBA00004141"/>
    </source>
</evidence>
<comment type="pathway">
    <text evidence="2">Lipid metabolism; sphingolipid metabolism.</text>
</comment>
<feature type="transmembrane region" description="Helical" evidence="9">
    <location>
        <begin position="267"/>
        <end position="286"/>
    </location>
</feature>
<keyword evidence="4 7" id="KW-0812">Transmembrane</keyword>
<feature type="transmembrane region" description="Helical" evidence="9">
    <location>
        <begin position="41"/>
        <end position="59"/>
    </location>
</feature>